<dbReference type="GO" id="GO:0003714">
    <property type="term" value="F:transcription corepressor activity"/>
    <property type="evidence" value="ECO:0007669"/>
    <property type="project" value="InterPro"/>
</dbReference>
<dbReference type="Pfam" id="PF12070">
    <property type="entry name" value="SCAI"/>
    <property type="match status" value="1"/>
</dbReference>
<comment type="caution">
    <text evidence="1">The sequence shown here is derived from an EMBL/GenBank/DDBJ whole genome shotgun (WGS) entry which is preliminary data.</text>
</comment>
<dbReference type="GO" id="GO:0006351">
    <property type="term" value="P:DNA-templated transcription"/>
    <property type="evidence" value="ECO:0007669"/>
    <property type="project" value="InterPro"/>
</dbReference>
<gene>
    <name evidence="1" type="ORF">Sjap_007350</name>
</gene>
<reference evidence="1 2" key="1">
    <citation type="submission" date="2024-01" db="EMBL/GenBank/DDBJ databases">
        <title>Genome assemblies of Stephania.</title>
        <authorList>
            <person name="Yang L."/>
        </authorList>
    </citation>
    <scope>NUCLEOTIDE SEQUENCE [LARGE SCALE GENOMIC DNA]</scope>
    <source>
        <strain evidence="1">QJT</strain>
        <tissue evidence="1">Leaf</tissue>
    </source>
</reference>
<dbReference type="AlphaFoldDB" id="A0AAP0JNE6"/>
<sequence length="607" mass="69261">MAQQNNIPPSEVFRSLVHKADRKYSRVRNLPHYGRSRYDLHIQKVFDVYARLWRFQQDERPRLVEAGVRRWEIGEIASRIAQLNYEQYLRTSDVHFLSEAYTCYEAVLTREYYKDGSLLDYNLAAKQLRFLVRFLMVCLMLNKRDMVNHIVNVIKKLLDECKRSFQENDFKFWKRVVKDIVKFLNIDSAFMNLRPLRYSLVFDVHLNDVIKEESFVAKRCLNLREAILCCCRPNEVMLTEITVDTFRMFQCLEWEPSGTFYLKNKASRGNASDTGQIGAGYSVPDIMDPTLPSNPRKTILDHPSAAHFIAVLAIICEELPPDGIVLIYLSASGKSGQISQLPIGSGTPTNTTESIVGNFESLEVSFDVCSKPNDSTKVNDQNKGIHEIKRSGCLWMSPPGNGGLNNLCPLDLIPFTRRPLFLIVDSDNSQAFKAIHGTEMAEPAAMLLSPSLPSPSRLLGGSQFTMFLTAPLQSFCLLLGFSESEMEKNQNVYKKAEDLLSSLLDQWCLILVRSDTLDPLWAQVLCDPFLRRFLLRFIFFQTFVALHAPTFNKKEFYPKCFPPLPDSVLPTEVVSQTAILRLANLFEAEQAFIFSNGISLPADYDEE</sequence>
<name>A0AAP0JNE6_9MAGN</name>
<protein>
    <recommendedName>
        <fullName evidence="3">Protein SCAI</fullName>
    </recommendedName>
</protein>
<evidence type="ECO:0008006" key="3">
    <source>
        <dbReference type="Google" id="ProtNLM"/>
    </source>
</evidence>
<accession>A0AAP0JNE6</accession>
<dbReference type="InterPro" id="IPR022709">
    <property type="entry name" value="SCAI"/>
</dbReference>
<dbReference type="PANTHER" id="PTHR21243">
    <property type="entry name" value="PROTEIN SCAI"/>
    <property type="match status" value="1"/>
</dbReference>
<keyword evidence="2" id="KW-1185">Reference proteome</keyword>
<proteinExistence type="predicted"/>
<dbReference type="Proteomes" id="UP001417504">
    <property type="component" value="Unassembled WGS sequence"/>
</dbReference>
<dbReference type="EMBL" id="JBBNAE010000003">
    <property type="protein sequence ID" value="KAK9136756.1"/>
    <property type="molecule type" value="Genomic_DNA"/>
</dbReference>
<organism evidence="1 2">
    <name type="scientific">Stephania japonica</name>
    <dbReference type="NCBI Taxonomy" id="461633"/>
    <lineage>
        <taxon>Eukaryota</taxon>
        <taxon>Viridiplantae</taxon>
        <taxon>Streptophyta</taxon>
        <taxon>Embryophyta</taxon>
        <taxon>Tracheophyta</taxon>
        <taxon>Spermatophyta</taxon>
        <taxon>Magnoliopsida</taxon>
        <taxon>Ranunculales</taxon>
        <taxon>Menispermaceae</taxon>
        <taxon>Menispermoideae</taxon>
        <taxon>Cissampelideae</taxon>
        <taxon>Stephania</taxon>
    </lineage>
</organism>
<evidence type="ECO:0000313" key="2">
    <source>
        <dbReference type="Proteomes" id="UP001417504"/>
    </source>
</evidence>
<evidence type="ECO:0000313" key="1">
    <source>
        <dbReference type="EMBL" id="KAK9136756.1"/>
    </source>
</evidence>